<proteinExistence type="predicted"/>
<keyword evidence="3" id="KW-1185">Reference proteome</keyword>
<dbReference type="EMBL" id="BLLG01000003">
    <property type="protein sequence ID" value="GFH34958.1"/>
    <property type="molecule type" value="Genomic_DNA"/>
</dbReference>
<dbReference type="RefSeq" id="WP_173262774.1">
    <property type="nucleotide sequence ID" value="NZ_BLLG01000003.1"/>
</dbReference>
<evidence type="ECO:0000313" key="3">
    <source>
        <dbReference type="Proteomes" id="UP000484988"/>
    </source>
</evidence>
<dbReference type="Proteomes" id="UP000484988">
    <property type="component" value="Unassembled WGS sequence"/>
</dbReference>
<reference evidence="2 3" key="1">
    <citation type="submission" date="2020-02" db="EMBL/GenBank/DDBJ databases">
        <title>Whole Genome Shotgun Sequence of Streptomyces sp. strain CWH03.</title>
        <authorList>
            <person name="Dohra H."/>
            <person name="Kodani S."/>
            <person name="Yamamura H."/>
        </authorList>
    </citation>
    <scope>NUCLEOTIDE SEQUENCE [LARGE SCALE GENOMIC DNA]</scope>
    <source>
        <strain evidence="2 3">CWH03</strain>
    </source>
</reference>
<name>A0A6A0AQM7_9ACTN</name>
<feature type="compositionally biased region" description="Low complexity" evidence="1">
    <location>
        <begin position="64"/>
        <end position="77"/>
    </location>
</feature>
<protein>
    <submittedName>
        <fullName evidence="2">Uncharacterized protein</fullName>
    </submittedName>
</protein>
<evidence type="ECO:0000256" key="1">
    <source>
        <dbReference type="SAM" id="MobiDB-lite"/>
    </source>
</evidence>
<gene>
    <name evidence="2" type="ORF">SCWH03_11720</name>
</gene>
<organism evidence="2 3">
    <name type="scientific">Streptomyces pacificus</name>
    <dbReference type="NCBI Taxonomy" id="2705029"/>
    <lineage>
        <taxon>Bacteria</taxon>
        <taxon>Bacillati</taxon>
        <taxon>Actinomycetota</taxon>
        <taxon>Actinomycetes</taxon>
        <taxon>Kitasatosporales</taxon>
        <taxon>Streptomycetaceae</taxon>
        <taxon>Streptomyces</taxon>
    </lineage>
</organism>
<comment type="caution">
    <text evidence="2">The sequence shown here is derived from an EMBL/GenBank/DDBJ whole genome shotgun (WGS) entry which is preliminary data.</text>
</comment>
<sequence>MTLRKDRPTRIGYALVDADLVEHEAEAGGAFDDWYEAVTDVRDEHVERAHGDVPSEGGGGVVGFVGRRMSGVDSPRV</sequence>
<accession>A0A6A0AQM7</accession>
<dbReference type="AlphaFoldDB" id="A0A6A0AQM7"/>
<feature type="region of interest" description="Disordered" evidence="1">
    <location>
        <begin position="47"/>
        <end position="77"/>
    </location>
</feature>
<evidence type="ECO:0000313" key="2">
    <source>
        <dbReference type="EMBL" id="GFH34958.1"/>
    </source>
</evidence>